<evidence type="ECO:0000313" key="3">
    <source>
        <dbReference type="Proteomes" id="UP000481583"/>
    </source>
</evidence>
<keyword evidence="3" id="KW-1185">Reference proteome</keyword>
<evidence type="ECO:0000256" key="1">
    <source>
        <dbReference type="SAM" id="Phobius"/>
    </source>
</evidence>
<dbReference type="EMBL" id="JAAKZV010000036">
    <property type="protein sequence ID" value="NGN64517.1"/>
    <property type="molecule type" value="Genomic_DNA"/>
</dbReference>
<organism evidence="2 3">
    <name type="scientific">Streptomyces coryli</name>
    <dbReference type="NCBI Taxonomy" id="1128680"/>
    <lineage>
        <taxon>Bacteria</taxon>
        <taxon>Bacillati</taxon>
        <taxon>Actinomycetota</taxon>
        <taxon>Actinomycetes</taxon>
        <taxon>Kitasatosporales</taxon>
        <taxon>Streptomycetaceae</taxon>
        <taxon>Streptomyces</taxon>
    </lineage>
</organism>
<protein>
    <recommendedName>
        <fullName evidence="4">Small hydrophobic membrane protein</fullName>
    </recommendedName>
</protein>
<accession>A0A6G4TZR0</accession>
<evidence type="ECO:0008006" key="4">
    <source>
        <dbReference type="Google" id="ProtNLM"/>
    </source>
</evidence>
<gene>
    <name evidence="2" type="ORF">G5C51_11460</name>
</gene>
<dbReference type="AlphaFoldDB" id="A0A6G4TZR0"/>
<dbReference type="Proteomes" id="UP000481583">
    <property type="component" value="Unassembled WGS sequence"/>
</dbReference>
<keyword evidence="1" id="KW-1133">Transmembrane helix</keyword>
<sequence length="52" mass="5487">MIILVAAFLLFGVVIGAAAQLPVSVSMVAGAVIAAWLLGFAVREHHSRRAER</sequence>
<reference evidence="2 3" key="1">
    <citation type="submission" date="2020-02" db="EMBL/GenBank/DDBJ databases">
        <title>Whole-genome analyses of novel actinobacteria.</title>
        <authorList>
            <person name="Sahin N."/>
        </authorList>
    </citation>
    <scope>NUCLEOTIDE SEQUENCE [LARGE SCALE GENOMIC DNA]</scope>
    <source>
        <strain evidence="2 3">A7024</strain>
    </source>
</reference>
<keyword evidence="1" id="KW-0472">Membrane</keyword>
<feature type="transmembrane region" description="Helical" evidence="1">
    <location>
        <begin position="26"/>
        <end position="42"/>
    </location>
</feature>
<keyword evidence="1" id="KW-0812">Transmembrane</keyword>
<name>A0A6G4TZR0_9ACTN</name>
<evidence type="ECO:0000313" key="2">
    <source>
        <dbReference type="EMBL" id="NGN64517.1"/>
    </source>
</evidence>
<proteinExistence type="predicted"/>
<dbReference type="RefSeq" id="WP_165235982.1">
    <property type="nucleotide sequence ID" value="NZ_JAAKZV010000036.1"/>
</dbReference>
<comment type="caution">
    <text evidence="2">The sequence shown here is derived from an EMBL/GenBank/DDBJ whole genome shotgun (WGS) entry which is preliminary data.</text>
</comment>